<feature type="domain" description="N-acetyltransferase" evidence="4">
    <location>
        <begin position="14"/>
        <end position="173"/>
    </location>
</feature>
<organism evidence="5 6">
    <name type="scientific">Hydnum rufescens UP504</name>
    <dbReference type="NCBI Taxonomy" id="1448309"/>
    <lineage>
        <taxon>Eukaryota</taxon>
        <taxon>Fungi</taxon>
        <taxon>Dikarya</taxon>
        <taxon>Basidiomycota</taxon>
        <taxon>Agaricomycotina</taxon>
        <taxon>Agaricomycetes</taxon>
        <taxon>Cantharellales</taxon>
        <taxon>Hydnaceae</taxon>
        <taxon>Hydnum</taxon>
    </lineage>
</organism>
<sequence>MKANENTALIGSSVVLVPYRSEHVERYHEWMKDPELLELTASEPLTLDQEIEMQQRWHLDNDKLTFIILARRATSDDESQPPPLSGDIGSLPMIGDVNMFFKEDSEVECEVMIAERPYRRQGMALEALQLFLRYATTTSDPSTTNLPVAPTSLVVRIGAYNMPSIALFQKLGFSVSKHVDVFDQVEMKFAWNATQAQHFGVEEWVNTWGNDAFTVLLYK</sequence>
<protein>
    <recommendedName>
        <fullName evidence="4">N-acetyltransferase domain-containing protein</fullName>
    </recommendedName>
</protein>
<evidence type="ECO:0000256" key="2">
    <source>
        <dbReference type="ARBA" id="ARBA00022679"/>
    </source>
</evidence>
<proteinExistence type="inferred from homology"/>
<name>A0A9P6AJC7_9AGAM</name>
<dbReference type="InterPro" id="IPR039135">
    <property type="entry name" value="NAT9-like"/>
</dbReference>
<keyword evidence="3" id="KW-0012">Acyltransferase</keyword>
<evidence type="ECO:0000256" key="1">
    <source>
        <dbReference type="ARBA" id="ARBA00009342"/>
    </source>
</evidence>
<dbReference type="AlphaFoldDB" id="A0A9P6AJC7"/>
<keyword evidence="6" id="KW-1185">Reference proteome</keyword>
<dbReference type="GO" id="GO:0008080">
    <property type="term" value="F:N-acetyltransferase activity"/>
    <property type="evidence" value="ECO:0007669"/>
    <property type="project" value="InterPro"/>
</dbReference>
<dbReference type="Gene3D" id="3.40.630.30">
    <property type="match status" value="1"/>
</dbReference>
<comment type="caution">
    <text evidence="5">The sequence shown here is derived from an EMBL/GenBank/DDBJ whole genome shotgun (WGS) entry which is preliminary data.</text>
</comment>
<evidence type="ECO:0000256" key="3">
    <source>
        <dbReference type="ARBA" id="ARBA00023315"/>
    </source>
</evidence>
<dbReference type="Proteomes" id="UP000886523">
    <property type="component" value="Unassembled WGS sequence"/>
</dbReference>
<dbReference type="PANTHER" id="PTHR13256">
    <property type="entry name" value="N-ACETYLTRANSFERASE 9"/>
    <property type="match status" value="1"/>
</dbReference>
<dbReference type="InterPro" id="IPR016181">
    <property type="entry name" value="Acyl_CoA_acyltransferase"/>
</dbReference>
<gene>
    <name evidence="5" type="ORF">BS47DRAFT_432567</name>
</gene>
<dbReference type="OrthoDB" id="5043642at2759"/>
<evidence type="ECO:0000259" key="4">
    <source>
        <dbReference type="Pfam" id="PF13302"/>
    </source>
</evidence>
<dbReference type="InterPro" id="IPR000182">
    <property type="entry name" value="GNAT_dom"/>
</dbReference>
<dbReference type="SUPFAM" id="SSF55729">
    <property type="entry name" value="Acyl-CoA N-acyltransferases (Nat)"/>
    <property type="match status" value="1"/>
</dbReference>
<accession>A0A9P6AJC7</accession>
<keyword evidence="2" id="KW-0808">Transferase</keyword>
<dbReference type="PANTHER" id="PTHR13256:SF16">
    <property type="entry name" value="ALPHA_BETA-TUBULIN-N-ACETYLTRANSFERASE 9"/>
    <property type="match status" value="1"/>
</dbReference>
<comment type="similarity">
    <text evidence="1">Belongs to the acetyltransferase family. GNAT subfamily.</text>
</comment>
<evidence type="ECO:0000313" key="6">
    <source>
        <dbReference type="Proteomes" id="UP000886523"/>
    </source>
</evidence>
<dbReference type="EMBL" id="MU129111">
    <property type="protein sequence ID" value="KAF9506414.1"/>
    <property type="molecule type" value="Genomic_DNA"/>
</dbReference>
<dbReference type="Pfam" id="PF13302">
    <property type="entry name" value="Acetyltransf_3"/>
    <property type="match status" value="1"/>
</dbReference>
<reference evidence="5" key="1">
    <citation type="journal article" date="2020" name="Nat. Commun.">
        <title>Large-scale genome sequencing of mycorrhizal fungi provides insights into the early evolution of symbiotic traits.</title>
        <authorList>
            <person name="Miyauchi S."/>
            <person name="Kiss E."/>
            <person name="Kuo A."/>
            <person name="Drula E."/>
            <person name="Kohler A."/>
            <person name="Sanchez-Garcia M."/>
            <person name="Morin E."/>
            <person name="Andreopoulos B."/>
            <person name="Barry K.W."/>
            <person name="Bonito G."/>
            <person name="Buee M."/>
            <person name="Carver A."/>
            <person name="Chen C."/>
            <person name="Cichocki N."/>
            <person name="Clum A."/>
            <person name="Culley D."/>
            <person name="Crous P.W."/>
            <person name="Fauchery L."/>
            <person name="Girlanda M."/>
            <person name="Hayes R.D."/>
            <person name="Keri Z."/>
            <person name="LaButti K."/>
            <person name="Lipzen A."/>
            <person name="Lombard V."/>
            <person name="Magnuson J."/>
            <person name="Maillard F."/>
            <person name="Murat C."/>
            <person name="Nolan M."/>
            <person name="Ohm R.A."/>
            <person name="Pangilinan J."/>
            <person name="Pereira M.F."/>
            <person name="Perotto S."/>
            <person name="Peter M."/>
            <person name="Pfister S."/>
            <person name="Riley R."/>
            <person name="Sitrit Y."/>
            <person name="Stielow J.B."/>
            <person name="Szollosi G."/>
            <person name="Zifcakova L."/>
            <person name="Stursova M."/>
            <person name="Spatafora J.W."/>
            <person name="Tedersoo L."/>
            <person name="Vaario L.M."/>
            <person name="Yamada A."/>
            <person name="Yan M."/>
            <person name="Wang P."/>
            <person name="Xu J."/>
            <person name="Bruns T."/>
            <person name="Baldrian P."/>
            <person name="Vilgalys R."/>
            <person name="Dunand C."/>
            <person name="Henrissat B."/>
            <person name="Grigoriev I.V."/>
            <person name="Hibbett D."/>
            <person name="Nagy L.G."/>
            <person name="Martin F.M."/>
        </authorList>
    </citation>
    <scope>NUCLEOTIDE SEQUENCE</scope>
    <source>
        <strain evidence="5">UP504</strain>
    </source>
</reference>
<evidence type="ECO:0000313" key="5">
    <source>
        <dbReference type="EMBL" id="KAF9506414.1"/>
    </source>
</evidence>